<dbReference type="EMBL" id="BMKG01000025">
    <property type="protein sequence ID" value="GGC18519.1"/>
    <property type="molecule type" value="Genomic_DNA"/>
</dbReference>
<sequence>MKARMNVRMKVSIKASAAGLALGMFFLGTSAYAEPIYIESDALTLSNGPAYTDDRVSVLASSGTILQLSLTEMLARNNNAGSAWSAYDDQGNYQQAGANYNTGYQIAVHSGYRITSIEWNLTFAGQLQQATSPLDPPGQAVNRTFEAMQLTSEGNVVGADTRFIDNLNGTGQLQFSVATPVWYPALGLELQSGVWMAAQGIPPNGILPGLPSFASLNMTDAVLTIHTVMVPVPEPSTYAMLLGGLALVGVLGRRRRG</sequence>
<dbReference type="Pfam" id="PF07589">
    <property type="entry name" value="PEP-CTERM"/>
    <property type="match status" value="1"/>
</dbReference>
<reference evidence="3" key="1">
    <citation type="journal article" date="2019" name="Int. J. Syst. Evol. Microbiol.">
        <title>The Global Catalogue of Microorganisms (GCM) 10K type strain sequencing project: providing services to taxonomists for standard genome sequencing and annotation.</title>
        <authorList>
            <consortium name="The Broad Institute Genomics Platform"/>
            <consortium name="The Broad Institute Genome Sequencing Center for Infectious Disease"/>
            <person name="Wu L."/>
            <person name="Ma J."/>
        </authorList>
    </citation>
    <scope>NUCLEOTIDE SEQUENCE [LARGE SCALE GENOMIC DNA]</scope>
    <source>
        <strain evidence="3">CGMCC 1.15931</strain>
    </source>
</reference>
<name>A0ABQ1L5T9_9BURK</name>
<gene>
    <name evidence="2" type="ORF">GCM10011572_44940</name>
</gene>
<evidence type="ECO:0000313" key="3">
    <source>
        <dbReference type="Proteomes" id="UP000622638"/>
    </source>
</evidence>
<dbReference type="InterPro" id="IPR013424">
    <property type="entry name" value="Ice-binding_C"/>
</dbReference>
<evidence type="ECO:0000259" key="1">
    <source>
        <dbReference type="Pfam" id="PF07589"/>
    </source>
</evidence>
<dbReference type="Proteomes" id="UP000622638">
    <property type="component" value="Unassembled WGS sequence"/>
</dbReference>
<dbReference type="NCBIfam" id="TIGR02595">
    <property type="entry name" value="PEP_CTERM"/>
    <property type="match status" value="1"/>
</dbReference>
<organism evidence="2 3">
    <name type="scientific">Pseudoduganella buxea</name>
    <dbReference type="NCBI Taxonomy" id="1949069"/>
    <lineage>
        <taxon>Bacteria</taxon>
        <taxon>Pseudomonadati</taxon>
        <taxon>Pseudomonadota</taxon>
        <taxon>Betaproteobacteria</taxon>
        <taxon>Burkholderiales</taxon>
        <taxon>Oxalobacteraceae</taxon>
        <taxon>Telluria group</taxon>
        <taxon>Pseudoduganella</taxon>
    </lineage>
</organism>
<protein>
    <recommendedName>
        <fullName evidence="1">Ice-binding protein C-terminal domain-containing protein</fullName>
    </recommendedName>
</protein>
<comment type="caution">
    <text evidence="2">The sequence shown here is derived from an EMBL/GenBank/DDBJ whole genome shotgun (WGS) entry which is preliminary data.</text>
</comment>
<keyword evidence="3" id="KW-1185">Reference proteome</keyword>
<evidence type="ECO:0000313" key="2">
    <source>
        <dbReference type="EMBL" id="GGC18519.1"/>
    </source>
</evidence>
<accession>A0ABQ1L5T9</accession>
<proteinExistence type="predicted"/>
<feature type="domain" description="Ice-binding protein C-terminal" evidence="1">
    <location>
        <begin position="231"/>
        <end position="256"/>
    </location>
</feature>
<dbReference type="RefSeq" id="WP_229417624.1">
    <property type="nucleotide sequence ID" value="NZ_BMKG01000025.1"/>
</dbReference>